<dbReference type="Proteomes" id="UP000664991">
    <property type="component" value="Unassembled WGS sequence"/>
</dbReference>
<name>A0A836AF51_SHEEP</name>
<gene>
    <name evidence="1" type="ORF">JEQ12_016515</name>
</gene>
<reference evidence="1 2" key="1">
    <citation type="submission" date="2020-12" db="EMBL/GenBank/DDBJ databases">
        <title>De novo assembly of Tibetan sheep genome.</title>
        <authorList>
            <person name="Li X."/>
        </authorList>
    </citation>
    <scope>NUCLEOTIDE SEQUENCE [LARGE SCALE GENOMIC DNA]</scope>
    <source>
        <tissue evidence="1">Heart</tissue>
    </source>
</reference>
<dbReference type="AlphaFoldDB" id="A0A836AF51"/>
<protein>
    <submittedName>
        <fullName evidence="1">Uncharacterized protein</fullName>
    </submittedName>
</protein>
<accession>A0A836AF51</accession>
<dbReference type="EMBL" id="JAEMGP010000005">
    <property type="protein sequence ID" value="KAG5208950.1"/>
    <property type="molecule type" value="Genomic_DNA"/>
</dbReference>
<comment type="caution">
    <text evidence="1">The sequence shown here is derived from an EMBL/GenBank/DDBJ whole genome shotgun (WGS) entry which is preliminary data.</text>
</comment>
<proteinExistence type="predicted"/>
<sequence length="147" mass="16535">MCGSVPHGVTPLTLRGLGECWAYSRGRQSELRFHLRRLENRDGRGLDELTWGLLTVLCAQVSCPDGLQCDGRQEEQLCIHPPQAFRAFKLSPSEMVLLLFWGVDGSKAKSVIPSLLVQLPCLPCYFLLLFLRLLIASVVSDRCLHWL</sequence>
<evidence type="ECO:0000313" key="2">
    <source>
        <dbReference type="Proteomes" id="UP000664991"/>
    </source>
</evidence>
<organism evidence="1 2">
    <name type="scientific">Ovis aries</name>
    <name type="common">Sheep</name>
    <dbReference type="NCBI Taxonomy" id="9940"/>
    <lineage>
        <taxon>Eukaryota</taxon>
        <taxon>Metazoa</taxon>
        <taxon>Chordata</taxon>
        <taxon>Craniata</taxon>
        <taxon>Vertebrata</taxon>
        <taxon>Euteleostomi</taxon>
        <taxon>Mammalia</taxon>
        <taxon>Eutheria</taxon>
        <taxon>Laurasiatheria</taxon>
        <taxon>Artiodactyla</taxon>
        <taxon>Ruminantia</taxon>
        <taxon>Pecora</taxon>
        <taxon>Bovidae</taxon>
        <taxon>Caprinae</taxon>
        <taxon>Ovis</taxon>
    </lineage>
</organism>
<evidence type="ECO:0000313" key="1">
    <source>
        <dbReference type="EMBL" id="KAG5208950.1"/>
    </source>
</evidence>